<dbReference type="Gene3D" id="1.25.40.10">
    <property type="entry name" value="Tetratricopeptide repeat domain"/>
    <property type="match status" value="1"/>
</dbReference>
<dbReference type="SUPFAM" id="SSF48452">
    <property type="entry name" value="TPR-like"/>
    <property type="match status" value="1"/>
</dbReference>
<proteinExistence type="predicted"/>
<reference evidence="2 3" key="1">
    <citation type="submission" date="2024-12" db="EMBL/GenBank/DDBJ databases">
        <title>Forecasting of Potato common scab and diversities of Pathogenic streptomyces spp. in china.</title>
        <authorList>
            <person name="Handique U."/>
            <person name="Wu J."/>
        </authorList>
    </citation>
    <scope>NUCLEOTIDE SEQUENCE [LARGE SCALE GENOMIC DNA]</scope>
    <source>
        <strain evidence="2 3">ZRIMU1530</strain>
    </source>
</reference>
<dbReference type="RefSeq" id="WP_206301593.1">
    <property type="nucleotide sequence ID" value="NZ_JBJVNI010000046.1"/>
</dbReference>
<accession>A0ABW9I9D1</accession>
<keyword evidence="3" id="KW-1185">Reference proteome</keyword>
<dbReference type="Proteomes" id="UP001631957">
    <property type="component" value="Unassembled WGS sequence"/>
</dbReference>
<feature type="compositionally biased region" description="Basic and acidic residues" evidence="1">
    <location>
        <begin position="119"/>
        <end position="128"/>
    </location>
</feature>
<dbReference type="EMBL" id="JBJVNI010000046">
    <property type="protein sequence ID" value="MFM9615972.1"/>
    <property type="molecule type" value="Genomic_DNA"/>
</dbReference>
<evidence type="ECO:0000313" key="2">
    <source>
        <dbReference type="EMBL" id="MFM9615972.1"/>
    </source>
</evidence>
<dbReference type="InterPro" id="IPR011990">
    <property type="entry name" value="TPR-like_helical_dom_sf"/>
</dbReference>
<sequence>MDDRVGRRSGYALTIPDALLHSEAMRRACAIRDFQEIFRLVNRRTGSSYAVIASAVGNMTSSRVSDIIRGVRGIRGQAVIERVADGFGIPGEMLGLPQRSWESSLVEGGRNLPQTYPDPHQETADDPHVLPVDGDSSDVVLVSVWIEGRRQVMPIDRRTLIGGAIGTVLPKMDANRVEAATEHLREMWHSLVRADNLFGPRHALTSVHQQLSILESMLEHARGGQRIGLLRLAAQYAESAAWLHEDTADMPNAVKWTSRAMEWATESGDQSMVMWTLFRKSQQATTRKNPAQTVSLAQAVQRNESVLTPSVRAAAMQQEAHGYALDGDELSCHRRLDEAHEFAASPDTRGDAKSGHGDFCTASYIEIQRANCWITLGRLDLAVPIFEAALDELPDSYQRDRGLAQSRLALAYTGVQEYDQAAAQAASALSIAQASGSMRTMRETVTAVNALGRVHTSQAFTELFDAIEEGTGF</sequence>
<comment type="caution">
    <text evidence="2">The sequence shown here is derived from an EMBL/GenBank/DDBJ whole genome shotgun (WGS) entry which is preliminary data.</text>
</comment>
<evidence type="ECO:0008006" key="4">
    <source>
        <dbReference type="Google" id="ProtNLM"/>
    </source>
</evidence>
<protein>
    <recommendedName>
        <fullName evidence="4">Transcriptional regulator</fullName>
    </recommendedName>
</protein>
<feature type="region of interest" description="Disordered" evidence="1">
    <location>
        <begin position="108"/>
        <end position="129"/>
    </location>
</feature>
<organism evidence="2 3">
    <name type="scientific">Streptomyces niveiscabiei</name>
    <dbReference type="NCBI Taxonomy" id="164115"/>
    <lineage>
        <taxon>Bacteria</taxon>
        <taxon>Bacillati</taxon>
        <taxon>Actinomycetota</taxon>
        <taxon>Actinomycetes</taxon>
        <taxon>Kitasatosporales</taxon>
        <taxon>Streptomycetaceae</taxon>
        <taxon>Streptomyces</taxon>
    </lineage>
</organism>
<evidence type="ECO:0000313" key="3">
    <source>
        <dbReference type="Proteomes" id="UP001631957"/>
    </source>
</evidence>
<gene>
    <name evidence="2" type="ORF">ACKI18_45750</name>
</gene>
<evidence type="ECO:0000256" key="1">
    <source>
        <dbReference type="SAM" id="MobiDB-lite"/>
    </source>
</evidence>
<name>A0ABW9I9D1_9ACTN</name>